<dbReference type="PANTHER" id="PTHR42847">
    <property type="entry name" value="ALKANESULFONATE MONOOXYGENASE"/>
    <property type="match status" value="1"/>
</dbReference>
<dbReference type="InterPro" id="IPR050172">
    <property type="entry name" value="SsuD_RutA_monooxygenase"/>
</dbReference>
<proteinExistence type="predicted"/>
<accession>A0A381Z046</accession>
<reference evidence="6" key="1">
    <citation type="submission" date="2018-05" db="EMBL/GenBank/DDBJ databases">
        <authorList>
            <person name="Lanie J.A."/>
            <person name="Ng W.-L."/>
            <person name="Kazmierczak K.M."/>
            <person name="Andrzejewski T.M."/>
            <person name="Davidsen T.M."/>
            <person name="Wayne K.J."/>
            <person name="Tettelin H."/>
            <person name="Glass J.I."/>
            <person name="Rusch D."/>
            <person name="Podicherti R."/>
            <person name="Tsui H.-C.T."/>
            <person name="Winkler M.E."/>
        </authorList>
    </citation>
    <scope>NUCLEOTIDE SEQUENCE</scope>
</reference>
<name>A0A381Z046_9ZZZZ</name>
<dbReference type="SUPFAM" id="SSF51679">
    <property type="entry name" value="Bacterial luciferase-like"/>
    <property type="match status" value="1"/>
</dbReference>
<dbReference type="GO" id="GO:0046306">
    <property type="term" value="P:alkanesulfonate catabolic process"/>
    <property type="evidence" value="ECO:0007669"/>
    <property type="project" value="TreeGrafter"/>
</dbReference>
<evidence type="ECO:0000256" key="1">
    <source>
        <dbReference type="ARBA" id="ARBA00022630"/>
    </source>
</evidence>
<gene>
    <name evidence="6" type="ORF">METZ01_LOCUS135067</name>
</gene>
<dbReference type="Pfam" id="PF00296">
    <property type="entry name" value="Bac_luciferase"/>
    <property type="match status" value="1"/>
</dbReference>
<dbReference type="PANTHER" id="PTHR42847:SF4">
    <property type="entry name" value="ALKANESULFONATE MONOOXYGENASE-RELATED"/>
    <property type="match status" value="1"/>
</dbReference>
<evidence type="ECO:0000313" key="6">
    <source>
        <dbReference type="EMBL" id="SVA82213.1"/>
    </source>
</evidence>
<keyword evidence="3" id="KW-0560">Oxidoreductase</keyword>
<evidence type="ECO:0000256" key="4">
    <source>
        <dbReference type="ARBA" id="ARBA00023033"/>
    </source>
</evidence>
<feature type="domain" description="Luciferase-like" evidence="5">
    <location>
        <begin position="20"/>
        <end position="178"/>
    </location>
</feature>
<protein>
    <recommendedName>
        <fullName evidence="5">Luciferase-like domain-containing protein</fullName>
    </recommendedName>
</protein>
<evidence type="ECO:0000259" key="5">
    <source>
        <dbReference type="Pfam" id="PF00296"/>
    </source>
</evidence>
<feature type="non-terminal residue" evidence="6">
    <location>
        <position position="181"/>
    </location>
</feature>
<dbReference type="InterPro" id="IPR036661">
    <property type="entry name" value="Luciferase-like_sf"/>
</dbReference>
<keyword evidence="1" id="KW-0285">Flavoprotein</keyword>
<dbReference type="Gene3D" id="3.20.20.30">
    <property type="entry name" value="Luciferase-like domain"/>
    <property type="match status" value="1"/>
</dbReference>
<organism evidence="6">
    <name type="scientific">marine metagenome</name>
    <dbReference type="NCBI Taxonomy" id="408172"/>
    <lineage>
        <taxon>unclassified sequences</taxon>
        <taxon>metagenomes</taxon>
        <taxon>ecological metagenomes</taxon>
    </lineage>
</organism>
<keyword evidence="2" id="KW-0288">FMN</keyword>
<evidence type="ECO:0000256" key="2">
    <source>
        <dbReference type="ARBA" id="ARBA00022643"/>
    </source>
</evidence>
<evidence type="ECO:0000256" key="3">
    <source>
        <dbReference type="ARBA" id="ARBA00023002"/>
    </source>
</evidence>
<sequence length="181" mass="20458">MEAKLVKIGINITHFKPELDVVDVAKKVEDLGFDSFWLPEHIVVPLGNKAFEVQSSYFKTDDPAMVAIKSDNVDPYIGLAMSAAVTKRIIIGTSISLVAQHNPLDLAQRIATLDHFSGGRFLLGVGLGWLREEGEIMGVDYEHRWSQTKECIQVMKKLWSSNETEFHGEYYDFPLIRSYPK</sequence>
<dbReference type="GO" id="GO:0008726">
    <property type="term" value="F:alkanesulfonate monooxygenase activity"/>
    <property type="evidence" value="ECO:0007669"/>
    <property type="project" value="TreeGrafter"/>
</dbReference>
<dbReference type="EMBL" id="UINC01019421">
    <property type="protein sequence ID" value="SVA82213.1"/>
    <property type="molecule type" value="Genomic_DNA"/>
</dbReference>
<dbReference type="AlphaFoldDB" id="A0A381Z046"/>
<dbReference type="InterPro" id="IPR011251">
    <property type="entry name" value="Luciferase-like_dom"/>
</dbReference>
<keyword evidence="4" id="KW-0503">Monooxygenase</keyword>